<dbReference type="AlphaFoldDB" id="A0A7V4U0A7"/>
<accession>A0A7V4U0A7</accession>
<name>A0A7V4U0A7_CALAY</name>
<gene>
    <name evidence="2" type="ORF">ENK44_06220</name>
</gene>
<protein>
    <submittedName>
        <fullName evidence="2">DUF1080 domain-containing protein</fullName>
    </submittedName>
</protein>
<dbReference type="Gene3D" id="2.60.120.560">
    <property type="entry name" value="Exo-inulinase, domain 1"/>
    <property type="match status" value="1"/>
</dbReference>
<feature type="domain" description="3-keto-alpha-glucoside-1,2-lyase/3-keto-2-hydroxy-glucal hydratase" evidence="1">
    <location>
        <begin position="71"/>
        <end position="231"/>
    </location>
</feature>
<dbReference type="InterPro" id="IPR013320">
    <property type="entry name" value="ConA-like_dom_sf"/>
</dbReference>
<comment type="caution">
    <text evidence="2">The sequence shown here is derived from an EMBL/GenBank/DDBJ whole genome shotgun (WGS) entry which is preliminary data.</text>
</comment>
<reference evidence="2" key="1">
    <citation type="journal article" date="2020" name="mSystems">
        <title>Genome- and Community-Level Interaction Insights into Carbon Utilization and Element Cycling Functions of Hydrothermarchaeota in Hydrothermal Sediment.</title>
        <authorList>
            <person name="Zhou Z."/>
            <person name="Liu Y."/>
            <person name="Xu W."/>
            <person name="Pan J."/>
            <person name="Luo Z.H."/>
            <person name="Li M."/>
        </authorList>
    </citation>
    <scope>NUCLEOTIDE SEQUENCE [LARGE SCALE GENOMIC DNA]</scope>
    <source>
        <strain evidence="2">HyVt-577</strain>
    </source>
</reference>
<dbReference type="EMBL" id="DRQG01000059">
    <property type="protein sequence ID" value="HGY55273.1"/>
    <property type="molecule type" value="Genomic_DNA"/>
</dbReference>
<organism evidence="2">
    <name type="scientific">Caldithrix abyssi</name>
    <dbReference type="NCBI Taxonomy" id="187145"/>
    <lineage>
        <taxon>Bacteria</taxon>
        <taxon>Pseudomonadati</taxon>
        <taxon>Calditrichota</taxon>
        <taxon>Calditrichia</taxon>
        <taxon>Calditrichales</taxon>
        <taxon>Calditrichaceae</taxon>
        <taxon>Caldithrix</taxon>
    </lineage>
</organism>
<sequence>MLKTFKILTQIILSLLILTCADTSPVSENKKIITDRQKQQINIENRSELDNILLERIRETSFILNNGLKLSTADWTPRGGIWDFSDSIYYGQGTQINNKAYYNKTDFGDFIFEVKMTKLTEDGSFGLLFRYNEHTDNGYILEIYPHGGFVFGTYYLGVREVLINEPIKKFKRAVNAWNKVKVLAKGNAFSVFINDYLITSLKNNRYSTGRIGFYIGGGPRQQARFRVMQIKEFK</sequence>
<dbReference type="InterPro" id="IPR010496">
    <property type="entry name" value="AL/BT2_dom"/>
</dbReference>
<dbReference type="GO" id="GO:0016787">
    <property type="term" value="F:hydrolase activity"/>
    <property type="evidence" value="ECO:0007669"/>
    <property type="project" value="InterPro"/>
</dbReference>
<dbReference type="SUPFAM" id="SSF49899">
    <property type="entry name" value="Concanavalin A-like lectins/glucanases"/>
    <property type="match status" value="1"/>
</dbReference>
<dbReference type="Proteomes" id="UP000885779">
    <property type="component" value="Unassembled WGS sequence"/>
</dbReference>
<evidence type="ECO:0000259" key="1">
    <source>
        <dbReference type="Pfam" id="PF06439"/>
    </source>
</evidence>
<proteinExistence type="predicted"/>
<dbReference type="Pfam" id="PF06439">
    <property type="entry name" value="3keto-disac_hyd"/>
    <property type="match status" value="1"/>
</dbReference>
<evidence type="ECO:0000313" key="2">
    <source>
        <dbReference type="EMBL" id="HGY55273.1"/>
    </source>
</evidence>